<dbReference type="InterPro" id="IPR005537">
    <property type="entry name" value="RAMP_III_fam"/>
</dbReference>
<evidence type="ECO:0000313" key="10">
    <source>
        <dbReference type="EMBL" id="AYB00354.1"/>
    </source>
</evidence>
<evidence type="ECO:0000256" key="1">
    <source>
        <dbReference type="ARBA" id="ARBA00006342"/>
    </source>
</evidence>
<dbReference type="OrthoDB" id="1063910at2"/>
<dbReference type="GO" id="GO:0004519">
    <property type="term" value="F:endonuclease activity"/>
    <property type="evidence" value="ECO:0007669"/>
    <property type="project" value="UniProtKB-KW"/>
</dbReference>
<proteinExistence type="inferred from homology"/>
<keyword evidence="5" id="KW-0378">Hydrolase</keyword>
<organism evidence="10 11">
    <name type="scientific">Lachnoanaerobaculum umeaense</name>
    <dbReference type="NCBI Taxonomy" id="617123"/>
    <lineage>
        <taxon>Bacteria</taxon>
        <taxon>Bacillati</taxon>
        <taxon>Bacillota</taxon>
        <taxon>Clostridia</taxon>
        <taxon>Lachnospirales</taxon>
        <taxon>Lachnospiraceae</taxon>
        <taxon>Lachnoanaerobaculum</taxon>
    </lineage>
</organism>
<dbReference type="NCBIfam" id="TIGR02582">
    <property type="entry name" value="cas7_TM1809"/>
    <property type="match status" value="1"/>
</dbReference>
<reference evidence="10 11" key="1">
    <citation type="submission" date="2018-09" db="EMBL/GenBank/DDBJ databases">
        <title>Genome sequencing of Lachnoanaerobaculum umeaense DSM 23576.</title>
        <authorList>
            <person name="Kook J.-K."/>
            <person name="Park S.-N."/>
            <person name="Lim Y.K."/>
        </authorList>
    </citation>
    <scope>NUCLEOTIDE SEQUENCE [LARGE SCALE GENOMIC DNA]</scope>
    <source>
        <strain evidence="11">DSM 23576 \ CCUG 58757</strain>
    </source>
</reference>
<evidence type="ECO:0000256" key="3">
    <source>
        <dbReference type="ARBA" id="ARBA00022722"/>
    </source>
</evidence>
<comment type="similarity">
    <text evidence="1">Belongs to the CRISPR-associated Csm3 family.</text>
</comment>
<dbReference type="RefSeq" id="WP_111524055.1">
    <property type="nucleotide sequence ID" value="NZ_CP032364.1"/>
</dbReference>
<keyword evidence="11" id="KW-1185">Reference proteome</keyword>
<evidence type="ECO:0000256" key="8">
    <source>
        <dbReference type="ARBA" id="ARBA00033183"/>
    </source>
</evidence>
<feature type="domain" description="CRISPR type III-associated protein" evidence="9">
    <location>
        <begin position="10"/>
        <end position="192"/>
    </location>
</feature>
<accession>A0A385Q5J5</accession>
<dbReference type="GO" id="GO:0003723">
    <property type="term" value="F:RNA binding"/>
    <property type="evidence" value="ECO:0007669"/>
    <property type="project" value="UniProtKB-KW"/>
</dbReference>
<evidence type="ECO:0000259" key="9">
    <source>
        <dbReference type="Pfam" id="PF03787"/>
    </source>
</evidence>
<protein>
    <recommendedName>
        <fullName evidence="2">CRISPR system Cms endoribonuclease Csm3</fullName>
    </recommendedName>
    <alternativeName>
        <fullName evidence="8">CRISPR type III A-associated RAMP protein Csm3</fullName>
    </alternativeName>
</protein>
<evidence type="ECO:0000256" key="4">
    <source>
        <dbReference type="ARBA" id="ARBA00022759"/>
    </source>
</evidence>
<dbReference type="InterPro" id="IPR052216">
    <property type="entry name" value="CRISPR_Csm3_endoribonuclease"/>
</dbReference>
<dbReference type="GO" id="GO:0051607">
    <property type="term" value="P:defense response to virus"/>
    <property type="evidence" value="ECO:0007669"/>
    <property type="project" value="UniProtKB-KW"/>
</dbReference>
<evidence type="ECO:0000256" key="6">
    <source>
        <dbReference type="ARBA" id="ARBA00022884"/>
    </source>
</evidence>
<dbReference type="KEGG" id="lua:D4A81_10690"/>
<dbReference type="EMBL" id="CP032364">
    <property type="protein sequence ID" value="AYB00354.1"/>
    <property type="molecule type" value="Genomic_DNA"/>
</dbReference>
<dbReference type="Pfam" id="PF03787">
    <property type="entry name" value="RAMPs"/>
    <property type="match status" value="1"/>
</dbReference>
<dbReference type="InterPro" id="IPR013412">
    <property type="entry name" value="CRISPR-assoc_RAMP_Csm3"/>
</dbReference>
<dbReference type="PANTHER" id="PTHR35579:SF3">
    <property type="entry name" value="CRISPR SYSTEM CMS ENDORIBONUCLEASE CSM3"/>
    <property type="match status" value="1"/>
</dbReference>
<dbReference type="GO" id="GO:0016787">
    <property type="term" value="F:hydrolase activity"/>
    <property type="evidence" value="ECO:0007669"/>
    <property type="project" value="UniProtKB-KW"/>
</dbReference>
<gene>
    <name evidence="10" type="primary">csm3</name>
    <name evidence="10" type="ORF">D4A81_10690</name>
</gene>
<sequence>MFGKLEISGKIESLTGLHIGGGSQFAAIGAVDSVVVKDIDEDFPMIPGSSLKGKLRSLLSRQLNDGGLSKDHNSDNEVIKRLFGHSDKNGPKTGRVYFSDIFISKESKERLKAESLDATEVKFENTISRLTGVANPRQIERAIKGIEYHMSLIYNIEDESEIEEDFNTLRLGFKLLKYDYLGAAGSRGYGRVDIKDFEVKPLIVNVDDGKVEKVVESCKNILKEV</sequence>
<dbReference type="PANTHER" id="PTHR35579">
    <property type="entry name" value="CRISPR SYSTEM CMS ENDORIBONUCLEASE CSM3"/>
    <property type="match status" value="1"/>
</dbReference>
<name>A0A385Q5J5_9FIRM</name>
<evidence type="ECO:0000256" key="7">
    <source>
        <dbReference type="ARBA" id="ARBA00023118"/>
    </source>
</evidence>
<evidence type="ECO:0000256" key="2">
    <source>
        <dbReference type="ARBA" id="ARBA00022150"/>
    </source>
</evidence>
<dbReference type="Proteomes" id="UP000265562">
    <property type="component" value="Chromosome"/>
</dbReference>
<keyword evidence="7" id="KW-0051">Antiviral defense</keyword>
<evidence type="ECO:0000313" key="11">
    <source>
        <dbReference type="Proteomes" id="UP000265562"/>
    </source>
</evidence>
<evidence type="ECO:0000256" key="5">
    <source>
        <dbReference type="ARBA" id="ARBA00022801"/>
    </source>
</evidence>
<keyword evidence="3" id="KW-0540">Nuclease</keyword>
<keyword evidence="6" id="KW-0694">RNA-binding</keyword>
<keyword evidence="4" id="KW-0255">Endonuclease</keyword>
<dbReference type="AlphaFoldDB" id="A0A385Q5J5"/>